<organism evidence="2 3">
    <name type="scientific">Lactuca saligna</name>
    <name type="common">Willowleaf lettuce</name>
    <dbReference type="NCBI Taxonomy" id="75948"/>
    <lineage>
        <taxon>Eukaryota</taxon>
        <taxon>Viridiplantae</taxon>
        <taxon>Streptophyta</taxon>
        <taxon>Embryophyta</taxon>
        <taxon>Tracheophyta</taxon>
        <taxon>Spermatophyta</taxon>
        <taxon>Magnoliopsida</taxon>
        <taxon>eudicotyledons</taxon>
        <taxon>Gunneridae</taxon>
        <taxon>Pentapetalae</taxon>
        <taxon>asterids</taxon>
        <taxon>campanulids</taxon>
        <taxon>Asterales</taxon>
        <taxon>Asteraceae</taxon>
        <taxon>Cichorioideae</taxon>
        <taxon>Cichorieae</taxon>
        <taxon>Lactucinae</taxon>
        <taxon>Lactuca</taxon>
    </lineage>
</organism>
<evidence type="ECO:0000313" key="2">
    <source>
        <dbReference type="EMBL" id="CAI9297532.1"/>
    </source>
</evidence>
<keyword evidence="3" id="KW-1185">Reference proteome</keyword>
<gene>
    <name evidence="2" type="ORF">LSALG_LOCUS36338</name>
</gene>
<reference evidence="2" key="1">
    <citation type="submission" date="2023-04" db="EMBL/GenBank/DDBJ databases">
        <authorList>
            <person name="Vijverberg K."/>
            <person name="Xiong W."/>
            <person name="Schranz E."/>
        </authorList>
    </citation>
    <scope>NUCLEOTIDE SEQUENCE</scope>
</reference>
<proteinExistence type="predicted"/>
<feature type="compositionally biased region" description="Pro residues" evidence="1">
    <location>
        <begin position="35"/>
        <end position="49"/>
    </location>
</feature>
<accession>A0AA35ZTR1</accession>
<feature type="region of interest" description="Disordered" evidence="1">
    <location>
        <begin position="29"/>
        <end position="58"/>
    </location>
</feature>
<evidence type="ECO:0000313" key="3">
    <source>
        <dbReference type="Proteomes" id="UP001177003"/>
    </source>
</evidence>
<protein>
    <submittedName>
        <fullName evidence="2">Uncharacterized protein</fullName>
    </submittedName>
</protein>
<evidence type="ECO:0000256" key="1">
    <source>
        <dbReference type="SAM" id="MobiDB-lite"/>
    </source>
</evidence>
<dbReference type="Proteomes" id="UP001177003">
    <property type="component" value="Chromosome 8"/>
</dbReference>
<dbReference type="AlphaFoldDB" id="A0AA35ZTR1"/>
<sequence>MFILSLISNLKNTQTLLPVSHQSPPLTVAATIGKPMPPLTTDEPPPPDPQDQQRSVKEEKEKLEEGFMILGSKRLSGRRPRESPFFHVFIPANLCSSVLDEKSIVKYSVVNNCSYGNYVRFRSNCKGMEGIYDLIHVAFYVVDAILCWYSWHTITTIIIQPNKIDLFCSVRFQKRWKREISEFKSLIFWTERRTYEIRFCVLGQSL</sequence>
<dbReference type="EMBL" id="OX465084">
    <property type="protein sequence ID" value="CAI9297532.1"/>
    <property type="molecule type" value="Genomic_DNA"/>
</dbReference>
<name>A0AA35ZTR1_LACSI</name>